<reference evidence="1" key="1">
    <citation type="submission" date="2020-05" db="UniProtKB">
        <authorList>
            <consortium name="EnsemblMetazoa"/>
        </authorList>
    </citation>
    <scope>IDENTIFICATION</scope>
    <source>
        <strain evidence="1">TTRI</strain>
    </source>
</reference>
<dbReference type="EnsemblMetazoa" id="GAUT046172-RA">
    <property type="protein sequence ID" value="GAUT046172-PA"/>
    <property type="gene ID" value="GAUT046172"/>
</dbReference>
<sequence>MEIKLKKFTLNYIKSVNFDMWLPQETQFREEQHKPLHYSLSLLAAEKYQLAGVIKALQQSLVVGLQRNASLNVAGLSKALVVYKVYQTMFRVVKESETVDSRQHCFLLQSAGHEPRYLSVETRQELLRIENSWNAAIVTSVIKLGKGRANLNFKL</sequence>
<proteinExistence type="predicted"/>
<evidence type="ECO:0000313" key="1">
    <source>
        <dbReference type="EnsemblMetazoa" id="GAUT046172-PA"/>
    </source>
</evidence>
<dbReference type="Proteomes" id="UP000078200">
    <property type="component" value="Unassembled WGS sequence"/>
</dbReference>
<evidence type="ECO:0000313" key="2">
    <source>
        <dbReference type="Proteomes" id="UP000078200"/>
    </source>
</evidence>
<name>A0A1A9VSN9_GLOAU</name>
<protein>
    <submittedName>
        <fullName evidence="1">Uncharacterized protein</fullName>
    </submittedName>
</protein>
<organism evidence="1 2">
    <name type="scientific">Glossina austeni</name>
    <name type="common">Savannah tsetse fly</name>
    <dbReference type="NCBI Taxonomy" id="7395"/>
    <lineage>
        <taxon>Eukaryota</taxon>
        <taxon>Metazoa</taxon>
        <taxon>Ecdysozoa</taxon>
        <taxon>Arthropoda</taxon>
        <taxon>Hexapoda</taxon>
        <taxon>Insecta</taxon>
        <taxon>Pterygota</taxon>
        <taxon>Neoptera</taxon>
        <taxon>Endopterygota</taxon>
        <taxon>Diptera</taxon>
        <taxon>Brachycera</taxon>
        <taxon>Muscomorpha</taxon>
        <taxon>Hippoboscoidea</taxon>
        <taxon>Glossinidae</taxon>
        <taxon>Glossina</taxon>
    </lineage>
</organism>
<keyword evidence="2" id="KW-1185">Reference proteome</keyword>
<dbReference type="VEuPathDB" id="VectorBase:GAUT046172"/>
<dbReference type="STRING" id="7395.A0A1A9VSN9"/>
<dbReference type="AlphaFoldDB" id="A0A1A9VSN9"/>
<accession>A0A1A9VSN9</accession>